<dbReference type="EMBL" id="GDHC01003545">
    <property type="protein sequence ID" value="JAQ15084.1"/>
    <property type="molecule type" value="Transcribed_RNA"/>
</dbReference>
<dbReference type="Pfam" id="PF05328">
    <property type="entry name" value="CybS"/>
    <property type="match status" value="1"/>
</dbReference>
<evidence type="ECO:0000256" key="7">
    <source>
        <dbReference type="ARBA" id="ARBA00022989"/>
    </source>
</evidence>
<evidence type="ECO:0000313" key="15">
    <source>
        <dbReference type="EMBL" id="JAQ10357.1"/>
    </source>
</evidence>
<keyword evidence="5 12" id="KW-0999">Mitochondrion inner membrane</keyword>
<evidence type="ECO:0000256" key="6">
    <source>
        <dbReference type="ARBA" id="ARBA00022946"/>
    </source>
</evidence>
<keyword evidence="4 12" id="KW-0812">Transmembrane</keyword>
<accession>A0A0A9WVI8</accession>
<dbReference type="GO" id="GO:0005743">
    <property type="term" value="C:mitochondrial inner membrane"/>
    <property type="evidence" value="ECO:0007669"/>
    <property type="project" value="UniProtKB-SubCell"/>
</dbReference>
<evidence type="ECO:0000313" key="13">
    <source>
        <dbReference type="EMBL" id="JAG08870.1"/>
    </source>
</evidence>
<dbReference type="InterPro" id="IPR034804">
    <property type="entry name" value="SQR/QFR_C/D"/>
</dbReference>
<dbReference type="GO" id="GO:0048039">
    <property type="term" value="F:ubiquinone binding"/>
    <property type="evidence" value="ECO:0007669"/>
    <property type="project" value="TreeGrafter"/>
</dbReference>
<evidence type="ECO:0000256" key="5">
    <source>
        <dbReference type="ARBA" id="ARBA00022792"/>
    </source>
</evidence>
<keyword evidence="3 12" id="KW-0813">Transport</keyword>
<evidence type="ECO:0000313" key="16">
    <source>
        <dbReference type="EMBL" id="JAQ15084.1"/>
    </source>
</evidence>
<comment type="caution">
    <text evidence="12">Lacks conserved residue(s) required for the propagation of feature annotation.</text>
</comment>
<reference evidence="13" key="1">
    <citation type="journal article" date="2014" name="PLoS ONE">
        <title>Transcriptome-Based Identification of ABC Transporters in the Western Tarnished Plant Bug Lygus hesperus.</title>
        <authorList>
            <person name="Hull J.J."/>
            <person name="Chaney K."/>
            <person name="Geib S.M."/>
            <person name="Fabrick J.A."/>
            <person name="Brent C.S."/>
            <person name="Walsh D."/>
            <person name="Lavine L.C."/>
        </authorList>
    </citation>
    <scope>NUCLEOTIDE SEQUENCE</scope>
</reference>
<feature type="transmembrane region" description="Helical" evidence="12">
    <location>
        <begin position="147"/>
        <end position="168"/>
    </location>
</feature>
<dbReference type="InterPro" id="IPR007992">
    <property type="entry name" value="CybS"/>
</dbReference>
<protein>
    <recommendedName>
        <fullName evidence="12">Succinate dehydrogenase [ubiquinone] cytochrome b small subunit</fullName>
    </recommendedName>
</protein>
<dbReference type="GO" id="GO:0020037">
    <property type="term" value="F:heme binding"/>
    <property type="evidence" value="ECO:0007669"/>
    <property type="project" value="TreeGrafter"/>
</dbReference>
<dbReference type="AlphaFoldDB" id="A0A0A9WVI8"/>
<feature type="binding site" description="axial binding residue" evidence="11">
    <location>
        <position position="122"/>
    </location>
    <ligand>
        <name>heme b</name>
        <dbReference type="ChEBI" id="CHEBI:60344"/>
        <note>ligand shared with SDHC</note>
    </ligand>
    <ligandPart>
        <name>Fe</name>
        <dbReference type="ChEBI" id="CHEBI:18248"/>
    </ligandPart>
</feature>
<dbReference type="PANTHER" id="PTHR13337">
    <property type="entry name" value="SUCCINATE DEHYDROGENASE"/>
    <property type="match status" value="1"/>
</dbReference>
<reference evidence="14" key="3">
    <citation type="submission" date="2014-09" db="EMBL/GenBank/DDBJ databases">
        <authorList>
            <person name="Magalhaes I.L.F."/>
            <person name="Oliveira U."/>
            <person name="Santos F.R."/>
            <person name="Vidigal T.H.D.A."/>
            <person name="Brescovit A.D."/>
            <person name="Santos A.J."/>
        </authorList>
    </citation>
    <scope>NUCLEOTIDE SEQUENCE</scope>
</reference>
<reference evidence="13" key="2">
    <citation type="submission" date="2014-07" db="EMBL/GenBank/DDBJ databases">
        <authorList>
            <person name="Hull J."/>
        </authorList>
    </citation>
    <scope>NUCLEOTIDE SEQUENCE</scope>
</reference>
<feature type="binding site" evidence="10">
    <location>
        <position position="134"/>
    </location>
    <ligand>
        <name>a ubiquinone</name>
        <dbReference type="ChEBI" id="CHEBI:16389"/>
        <note>ligand shared with IP/SDHB</note>
    </ligand>
</feature>
<comment type="similarity">
    <text evidence="2 12">Belongs to the CybS family.</text>
</comment>
<comment type="subcellular location">
    <subcellularLocation>
        <location evidence="1 12">Mitochondrion inner membrane</location>
        <topology evidence="1 12">Multi-pass membrane protein</topology>
    </subcellularLocation>
</comment>
<keyword evidence="12" id="KW-0349">Heme</keyword>
<keyword evidence="9 12" id="KW-0472">Membrane</keyword>
<proteinExistence type="inferred from homology"/>
<dbReference type="PANTHER" id="PTHR13337:SF2">
    <property type="entry name" value="SUCCINATE DEHYDROGENASE [UBIQUINONE] CYTOCHROME B SMALL SUBUNIT, MITOCHONDRIAL"/>
    <property type="match status" value="1"/>
</dbReference>
<keyword evidence="11" id="KW-0408">Iron</keyword>
<comment type="function">
    <text evidence="12">Membrane-anchoring subunit of succinate dehydrogenase (SDH) that is involved in complex II of the mitochondrial electron transport chain and is responsible for transferring electrons from succinate to ubiquinone (coenzyme Q).</text>
</comment>
<dbReference type="EMBL" id="GBRD01015529">
    <property type="protein sequence ID" value="JAG50297.1"/>
    <property type="molecule type" value="Transcribed_RNA"/>
</dbReference>
<keyword evidence="12" id="KW-0816">Tricarboxylic acid cycle</keyword>
<keyword evidence="12" id="KW-0249">Electron transport</keyword>
<dbReference type="GO" id="GO:0006121">
    <property type="term" value="P:mitochondrial electron transport, succinate to ubiquinone"/>
    <property type="evidence" value="ECO:0007669"/>
    <property type="project" value="TreeGrafter"/>
</dbReference>
<evidence type="ECO:0000256" key="8">
    <source>
        <dbReference type="ARBA" id="ARBA00023128"/>
    </source>
</evidence>
<dbReference type="GO" id="GO:0006099">
    <property type="term" value="P:tricarboxylic acid cycle"/>
    <property type="evidence" value="ECO:0007669"/>
    <property type="project" value="UniProtKB-KW"/>
</dbReference>
<keyword evidence="13" id="KW-0830">Ubiquinone</keyword>
<dbReference type="EMBL" id="GDHC01008272">
    <property type="protein sequence ID" value="JAQ10357.1"/>
    <property type="molecule type" value="Transcribed_RNA"/>
</dbReference>
<keyword evidence="11 12" id="KW-0479">Metal-binding</keyword>
<evidence type="ECO:0000256" key="2">
    <source>
        <dbReference type="ARBA" id="ARBA00007294"/>
    </source>
</evidence>
<evidence type="ECO:0000256" key="9">
    <source>
        <dbReference type="ARBA" id="ARBA00023136"/>
    </source>
</evidence>
<evidence type="ECO:0000256" key="12">
    <source>
        <dbReference type="RuleBase" id="RU364031"/>
    </source>
</evidence>
<evidence type="ECO:0000256" key="11">
    <source>
        <dbReference type="PIRSR" id="PIRSR607992-2"/>
    </source>
</evidence>
<evidence type="ECO:0000256" key="1">
    <source>
        <dbReference type="ARBA" id="ARBA00004448"/>
    </source>
</evidence>
<evidence type="ECO:0000256" key="4">
    <source>
        <dbReference type="ARBA" id="ARBA00022692"/>
    </source>
</evidence>
<keyword evidence="7 12" id="KW-1133">Transmembrane helix</keyword>
<dbReference type="EMBL" id="GBHO01034734">
    <property type="protein sequence ID" value="JAG08870.1"/>
    <property type="molecule type" value="Transcribed_RNA"/>
</dbReference>
<evidence type="ECO:0000256" key="3">
    <source>
        <dbReference type="ARBA" id="ARBA00022448"/>
    </source>
</evidence>
<keyword evidence="8 12" id="KW-0496">Mitochondrion</keyword>
<sequence>MAFLLRSSVNICRASATYQISMLGKARPLSSLANFRIDDRPQNENRLCSTLKAKPLGLLSKVQSFSTSSAVLASGGVDHHDHSKIWTLERLLSIALMPVVPLGIMYPNILLDLIMSVAIVMHVHWGVEAVVVDYVRPIIFGKVIPKISLGLVYVFSVVLLLGLLNLSFRGQGIGNSINTIWSM</sequence>
<keyword evidence="6 12" id="KW-0809">Transit peptide</keyword>
<reference evidence="15" key="4">
    <citation type="journal article" date="2016" name="Gigascience">
        <title>De novo construction of an expanded transcriptome assembly for the western tarnished plant bug, Lygus hesperus.</title>
        <authorList>
            <person name="Tassone E.E."/>
            <person name="Geib S.M."/>
            <person name="Hall B."/>
            <person name="Fabrick J.A."/>
            <person name="Brent C.S."/>
            <person name="Hull J.J."/>
        </authorList>
    </citation>
    <scope>NUCLEOTIDE SEQUENCE</scope>
</reference>
<gene>
    <name evidence="16" type="primary">CG10219_3</name>
    <name evidence="15" type="synonym">CG10219_1</name>
    <name evidence="13" type="ORF">CM83_64128</name>
    <name evidence="15" type="ORF">g.72322</name>
    <name evidence="16" type="ORF">g.72324</name>
</gene>
<evidence type="ECO:0000256" key="10">
    <source>
        <dbReference type="PIRSR" id="PIRSR607992-1"/>
    </source>
</evidence>
<dbReference type="Gene3D" id="1.20.1300.10">
    <property type="entry name" value="Fumarate reductase/succinate dehydrogenase, transmembrane subunit"/>
    <property type="match status" value="1"/>
</dbReference>
<organism evidence="13">
    <name type="scientific">Lygus hesperus</name>
    <name type="common">Western plant bug</name>
    <dbReference type="NCBI Taxonomy" id="30085"/>
    <lineage>
        <taxon>Eukaryota</taxon>
        <taxon>Metazoa</taxon>
        <taxon>Ecdysozoa</taxon>
        <taxon>Arthropoda</taxon>
        <taxon>Hexapoda</taxon>
        <taxon>Insecta</taxon>
        <taxon>Pterygota</taxon>
        <taxon>Neoptera</taxon>
        <taxon>Paraneoptera</taxon>
        <taxon>Hemiptera</taxon>
        <taxon>Heteroptera</taxon>
        <taxon>Panheteroptera</taxon>
        <taxon>Cimicomorpha</taxon>
        <taxon>Miridae</taxon>
        <taxon>Mirini</taxon>
        <taxon>Lygus</taxon>
    </lineage>
</organism>
<dbReference type="GO" id="GO:0046872">
    <property type="term" value="F:metal ion binding"/>
    <property type="evidence" value="ECO:0007669"/>
    <property type="project" value="UniProtKB-KW"/>
</dbReference>
<evidence type="ECO:0000313" key="14">
    <source>
        <dbReference type="EMBL" id="JAG50297.1"/>
    </source>
</evidence>
<feature type="transmembrane region" description="Helical" evidence="12">
    <location>
        <begin position="113"/>
        <end position="135"/>
    </location>
</feature>
<name>A0A0A9WVI8_LYGHE</name>